<dbReference type="InterPro" id="IPR036388">
    <property type="entry name" value="WH-like_DNA-bd_sf"/>
</dbReference>
<gene>
    <name evidence="3" type="ORF">HHL10_30025</name>
</gene>
<dbReference type="Proteomes" id="UP000574067">
    <property type="component" value="Unassembled WGS sequence"/>
</dbReference>
<feature type="domain" description="Initiator Rep protein WH1" evidence="2">
    <location>
        <begin position="1"/>
        <end position="154"/>
    </location>
</feature>
<evidence type="ECO:0000259" key="2">
    <source>
        <dbReference type="Pfam" id="PF01051"/>
    </source>
</evidence>
<evidence type="ECO:0000313" key="4">
    <source>
        <dbReference type="Proteomes" id="UP000574067"/>
    </source>
</evidence>
<protein>
    <submittedName>
        <fullName evidence="3">Replication initiation protein</fullName>
    </submittedName>
</protein>
<name>A0A848FLV9_9BURK</name>
<keyword evidence="4" id="KW-1185">Reference proteome</keyword>
<dbReference type="SUPFAM" id="SSF46785">
    <property type="entry name" value="Winged helix' DNA-binding domain"/>
    <property type="match status" value="2"/>
</dbReference>
<accession>A0A848FLV9</accession>
<comment type="caution">
    <text evidence="3">The sequence shown here is derived from an EMBL/GenBank/DDBJ whole genome shotgun (WGS) entry which is preliminary data.</text>
</comment>
<dbReference type="InterPro" id="IPR036390">
    <property type="entry name" value="WH_DNA-bd_sf"/>
</dbReference>
<sequence>MSNALTRAGHGLTLSEKRIVMCAVSKLDSAYSLQPGAVPRTRITAAEYAEIAQCGANAAYEGLQSAAKNLYKRQITFFEPVYKRNGQPLKPKRVEMRWVGRATYHEGEGWVELAWWPELLPHLLGLKQQFTSYKLQQANALRSVYSWRLLELLMRFRSTGRAEYDIDDLKASMDAPPSLSDFAQIKRRIIEPAVKELTEKDGWQIQWMPVKRGRKVTAIRFNFIPRVHVLKGE</sequence>
<dbReference type="EMBL" id="JABBFW010000081">
    <property type="protein sequence ID" value="NML19203.1"/>
    <property type="molecule type" value="Genomic_DNA"/>
</dbReference>
<dbReference type="InterPro" id="IPR000525">
    <property type="entry name" value="Initiator_Rep_WH1"/>
</dbReference>
<comment type="similarity">
    <text evidence="1">Belongs to the initiator RepB protein family.</text>
</comment>
<organism evidence="3 4">
    <name type="scientific">Azohydromonas caseinilytica</name>
    <dbReference type="NCBI Taxonomy" id="2728836"/>
    <lineage>
        <taxon>Bacteria</taxon>
        <taxon>Pseudomonadati</taxon>
        <taxon>Pseudomonadota</taxon>
        <taxon>Betaproteobacteria</taxon>
        <taxon>Burkholderiales</taxon>
        <taxon>Sphaerotilaceae</taxon>
        <taxon>Azohydromonas</taxon>
    </lineage>
</organism>
<evidence type="ECO:0000313" key="3">
    <source>
        <dbReference type="EMBL" id="NML19203.1"/>
    </source>
</evidence>
<reference evidence="3 4" key="1">
    <citation type="submission" date="2020-04" db="EMBL/GenBank/DDBJ databases">
        <title>Azohydromonas sp. isolated from soil.</title>
        <authorList>
            <person name="Dahal R.H."/>
        </authorList>
    </citation>
    <scope>NUCLEOTIDE SEQUENCE [LARGE SCALE GENOMIC DNA]</scope>
    <source>
        <strain evidence="3 4">G-1-1-14</strain>
    </source>
</reference>
<dbReference type="GO" id="GO:0006270">
    <property type="term" value="P:DNA replication initiation"/>
    <property type="evidence" value="ECO:0007669"/>
    <property type="project" value="InterPro"/>
</dbReference>
<dbReference type="Pfam" id="PF01051">
    <property type="entry name" value="Rep3_N"/>
    <property type="match status" value="1"/>
</dbReference>
<dbReference type="Gene3D" id="1.10.10.10">
    <property type="entry name" value="Winged helix-like DNA-binding domain superfamily/Winged helix DNA-binding domain"/>
    <property type="match status" value="2"/>
</dbReference>
<dbReference type="GO" id="GO:0003887">
    <property type="term" value="F:DNA-directed DNA polymerase activity"/>
    <property type="evidence" value="ECO:0007669"/>
    <property type="project" value="InterPro"/>
</dbReference>
<evidence type="ECO:0000256" key="1">
    <source>
        <dbReference type="ARBA" id="ARBA00038283"/>
    </source>
</evidence>
<dbReference type="AlphaFoldDB" id="A0A848FLV9"/>
<dbReference type="Pfam" id="PF21205">
    <property type="entry name" value="Rep3_C"/>
    <property type="match status" value="1"/>
</dbReference>
<proteinExistence type="inferred from homology"/>